<organism evidence="1 2">
    <name type="scientific">Tritrichomonas musculus</name>
    <dbReference type="NCBI Taxonomy" id="1915356"/>
    <lineage>
        <taxon>Eukaryota</taxon>
        <taxon>Metamonada</taxon>
        <taxon>Parabasalia</taxon>
        <taxon>Tritrichomonadida</taxon>
        <taxon>Tritrichomonadidae</taxon>
        <taxon>Tritrichomonas</taxon>
    </lineage>
</organism>
<sequence length="386" mass="46153">MKNIQNQVLKYVGNEDNSDESFNEITLFLEKHKIQSDKHVFKSFLYLISNISNYHQRLASFNNKIDQILNFFSESIRHYFTNDEIFNIFKSNKRALLFLIEHNLLIIDETIFLKIQDKEYSKKYYTQYFYPEIKHFIVNENQNPMVDKDFYEKRRIGENDQYICAIIRNNNLEKFIEYFKENNIEFWNEIQPSIFETNPFLLQKKIDFIKYAAFFGSNQIIRFLLTQKGFSLCCSMWDCAVHCNSVELIQLLKEKDFSTSFSNVSMELIRSHSSMAKFIDTPIHENSFELGLRYYNFNYIDINHINNTFFYQLCLYDYLFLVKILAKADDFNVNCLDISINIFLNKNANSFYINTSSLYGAVLNDNYEIVQFLLTFNNIDVNYINI</sequence>
<comment type="caution">
    <text evidence="1">The sequence shown here is derived from an EMBL/GenBank/DDBJ whole genome shotgun (WGS) entry which is preliminary data.</text>
</comment>
<dbReference type="Proteomes" id="UP001470230">
    <property type="component" value="Unassembled WGS sequence"/>
</dbReference>
<reference evidence="1 2" key="1">
    <citation type="submission" date="2024-04" db="EMBL/GenBank/DDBJ databases">
        <title>Tritrichomonas musculus Genome.</title>
        <authorList>
            <person name="Alves-Ferreira E."/>
            <person name="Grigg M."/>
            <person name="Lorenzi H."/>
            <person name="Galac M."/>
        </authorList>
    </citation>
    <scope>NUCLEOTIDE SEQUENCE [LARGE SCALE GENOMIC DNA]</scope>
    <source>
        <strain evidence="1 2">EAF2021</strain>
    </source>
</reference>
<name>A0ABR2J1N6_9EUKA</name>
<protein>
    <recommendedName>
        <fullName evidence="3">DUF3447 domain-containing protein</fullName>
    </recommendedName>
</protein>
<dbReference type="SUPFAM" id="SSF48403">
    <property type="entry name" value="Ankyrin repeat"/>
    <property type="match status" value="1"/>
</dbReference>
<evidence type="ECO:0000313" key="2">
    <source>
        <dbReference type="Proteomes" id="UP001470230"/>
    </source>
</evidence>
<dbReference type="EMBL" id="JAPFFF010000013">
    <property type="protein sequence ID" value="KAK8871774.1"/>
    <property type="molecule type" value="Genomic_DNA"/>
</dbReference>
<dbReference type="InterPro" id="IPR036770">
    <property type="entry name" value="Ankyrin_rpt-contain_sf"/>
</dbReference>
<evidence type="ECO:0000313" key="1">
    <source>
        <dbReference type="EMBL" id="KAK8871774.1"/>
    </source>
</evidence>
<evidence type="ECO:0008006" key="3">
    <source>
        <dbReference type="Google" id="ProtNLM"/>
    </source>
</evidence>
<accession>A0ABR2J1N6</accession>
<proteinExistence type="predicted"/>
<gene>
    <name evidence="1" type="ORF">M9Y10_007515</name>
</gene>
<keyword evidence="2" id="KW-1185">Reference proteome</keyword>